<dbReference type="CDD" id="cd06151">
    <property type="entry name" value="YjgF_YER057c_UK114_like_3"/>
    <property type="match status" value="1"/>
</dbReference>
<dbReference type="Proteomes" id="UP000315751">
    <property type="component" value="Unassembled WGS sequence"/>
</dbReference>
<organism evidence="3 4">
    <name type="scientific">Nitrospirillum amazonense</name>
    <dbReference type="NCBI Taxonomy" id="28077"/>
    <lineage>
        <taxon>Bacteria</taxon>
        <taxon>Pseudomonadati</taxon>
        <taxon>Pseudomonadota</taxon>
        <taxon>Alphaproteobacteria</taxon>
        <taxon>Rhodospirillales</taxon>
        <taxon>Azospirillaceae</taxon>
        <taxon>Nitrospirillum</taxon>
    </lineage>
</organism>
<dbReference type="GO" id="GO:0019239">
    <property type="term" value="F:deaminase activity"/>
    <property type="evidence" value="ECO:0007669"/>
    <property type="project" value="TreeGrafter"/>
</dbReference>
<dbReference type="EMBL" id="VITR01000023">
    <property type="protein sequence ID" value="TWB34622.1"/>
    <property type="molecule type" value="Genomic_DNA"/>
</dbReference>
<evidence type="ECO:0000256" key="1">
    <source>
        <dbReference type="ARBA" id="ARBA00010552"/>
    </source>
</evidence>
<name>A0A560GKX1_9PROT</name>
<reference evidence="3 4" key="1">
    <citation type="submission" date="2019-06" db="EMBL/GenBank/DDBJ databases">
        <title>Genomic Encyclopedia of Type Strains, Phase IV (KMG-V): Genome sequencing to study the core and pangenomes of soil and plant-associated prokaryotes.</title>
        <authorList>
            <person name="Whitman W."/>
        </authorList>
    </citation>
    <scope>NUCLEOTIDE SEQUENCE [LARGE SCALE GENOMIC DNA]</scope>
    <source>
        <strain evidence="3 4">BR 11622</strain>
    </source>
</reference>
<evidence type="ECO:0000313" key="4">
    <source>
        <dbReference type="Proteomes" id="UP000315751"/>
    </source>
</evidence>
<dbReference type="PANTHER" id="PTHR11803:SF59">
    <property type="entry name" value="ENDORIBONUCLEASE"/>
    <property type="match status" value="1"/>
</dbReference>
<gene>
    <name evidence="3" type="ORF">FBZ90_12311</name>
</gene>
<comment type="similarity">
    <text evidence="1">Belongs to the RutC family.</text>
</comment>
<evidence type="ECO:0000313" key="3">
    <source>
        <dbReference type="EMBL" id="TWB34622.1"/>
    </source>
</evidence>
<dbReference type="PANTHER" id="PTHR11803">
    <property type="entry name" value="2-IMINOBUTANOATE/2-IMINOPROPANOATE DEAMINASE RIDA"/>
    <property type="match status" value="1"/>
</dbReference>
<dbReference type="OrthoDB" id="9803101at2"/>
<dbReference type="SUPFAM" id="SSF55298">
    <property type="entry name" value="YjgF-like"/>
    <property type="match status" value="1"/>
</dbReference>
<proteinExistence type="inferred from homology"/>
<accession>A0A560GKX1</accession>
<evidence type="ECO:0000256" key="2">
    <source>
        <dbReference type="SAM" id="SignalP"/>
    </source>
</evidence>
<dbReference type="InterPro" id="IPR006175">
    <property type="entry name" value="YjgF/YER057c/UK114"/>
</dbReference>
<dbReference type="Gene3D" id="3.30.1330.40">
    <property type="entry name" value="RutC-like"/>
    <property type="match status" value="1"/>
</dbReference>
<dbReference type="GO" id="GO:0005829">
    <property type="term" value="C:cytosol"/>
    <property type="evidence" value="ECO:0007669"/>
    <property type="project" value="TreeGrafter"/>
</dbReference>
<dbReference type="PROSITE" id="PS01094">
    <property type="entry name" value="UPF0076"/>
    <property type="match status" value="1"/>
</dbReference>
<feature type="signal peptide" evidence="2">
    <location>
        <begin position="1"/>
        <end position="21"/>
    </location>
</feature>
<dbReference type="RefSeq" id="WP_145736266.1">
    <property type="nucleotide sequence ID" value="NZ_VITR01000023.1"/>
</dbReference>
<comment type="caution">
    <text evidence="3">The sequence shown here is derived from an EMBL/GenBank/DDBJ whole genome shotgun (WGS) entry which is preliminary data.</text>
</comment>
<feature type="chain" id="PRO_5021940723" evidence="2">
    <location>
        <begin position="22"/>
        <end position="174"/>
    </location>
</feature>
<keyword evidence="4" id="KW-1185">Reference proteome</keyword>
<dbReference type="InterPro" id="IPR019897">
    <property type="entry name" value="RidA_CS"/>
</dbReference>
<dbReference type="Pfam" id="PF01042">
    <property type="entry name" value="Ribonuc_L-PSP"/>
    <property type="match status" value="1"/>
</dbReference>
<keyword evidence="2" id="KW-0732">Signal</keyword>
<dbReference type="AlphaFoldDB" id="A0A560GKX1"/>
<sequence length="174" mass="17379">MRPSILLSALALLAAVPAATANARAETGIVRTQGPNADSPIAAAVTVPAGAETVYLSGALPAVIDPTAPKGSVQAYGDTQAQTLSVLSKLKATLEGLGYGLGDVVQAHVFLAGDPNKGGDIDFAGLQAAWTQYFGTAAQPNKPARSTVKVAALVLPGALVEIELTAAKVGGGKH</sequence>
<dbReference type="InterPro" id="IPR035959">
    <property type="entry name" value="RutC-like_sf"/>
</dbReference>
<protein>
    <submittedName>
        <fullName evidence="3">Enamine deaminase RidA (YjgF/YER057c/UK114 family)</fullName>
    </submittedName>
</protein>